<dbReference type="PANTHER" id="PTHR20854">
    <property type="entry name" value="INOSITOL MONOPHOSPHATASE"/>
    <property type="match status" value="1"/>
</dbReference>
<dbReference type="CDD" id="cd01639">
    <property type="entry name" value="IMPase"/>
    <property type="match status" value="1"/>
</dbReference>
<dbReference type="OrthoDB" id="10254945at2759"/>
<evidence type="ECO:0000256" key="7">
    <source>
        <dbReference type="ARBA" id="ARBA00022723"/>
    </source>
</evidence>
<feature type="binding site" evidence="11">
    <location>
        <position position="123"/>
    </location>
    <ligand>
        <name>Mg(2+)</name>
        <dbReference type="ChEBI" id="CHEBI:18420"/>
        <label>1</label>
        <note>catalytic</note>
    </ligand>
</feature>
<dbReference type="InterPro" id="IPR033942">
    <property type="entry name" value="IMPase"/>
</dbReference>
<keyword evidence="8 12" id="KW-0378">Hydrolase</keyword>
<reference evidence="14 15" key="1">
    <citation type="journal article" date="2023" name="Commun. Biol.">
        <title>Reorganization of the ancestral sex-determining regions during the evolution of trioecy in Pleodorina starrii.</title>
        <authorList>
            <person name="Takahashi K."/>
            <person name="Suzuki S."/>
            <person name="Kawai-Toyooka H."/>
            <person name="Yamamoto K."/>
            <person name="Hamaji T."/>
            <person name="Ootsuki R."/>
            <person name="Yamaguchi H."/>
            <person name="Kawachi M."/>
            <person name="Higashiyama T."/>
            <person name="Nozaki H."/>
        </authorList>
    </citation>
    <scope>NUCLEOTIDE SEQUENCE [LARGE SCALE GENOMIC DNA]</scope>
    <source>
        <strain evidence="14 15">NIES-4479</strain>
    </source>
</reference>
<evidence type="ECO:0000313" key="14">
    <source>
        <dbReference type="EMBL" id="GLC52502.1"/>
    </source>
</evidence>
<evidence type="ECO:0000256" key="8">
    <source>
        <dbReference type="ARBA" id="ARBA00022801"/>
    </source>
</evidence>
<feature type="binding site" evidence="11">
    <location>
        <position position="250"/>
    </location>
    <ligand>
        <name>Mg(2+)</name>
        <dbReference type="ChEBI" id="CHEBI:18420"/>
        <label>1</label>
        <note>catalytic</note>
    </ligand>
</feature>
<comment type="subcellular location">
    <subcellularLocation>
        <location evidence="3">Cytoplasm</location>
    </subcellularLocation>
</comment>
<dbReference type="PRINTS" id="PR00377">
    <property type="entry name" value="IMPHPHTASES"/>
</dbReference>
<dbReference type="InterPro" id="IPR000760">
    <property type="entry name" value="Inositol_monophosphatase-like"/>
</dbReference>
<dbReference type="Proteomes" id="UP001165080">
    <property type="component" value="Unassembled WGS sequence"/>
</dbReference>
<keyword evidence="6" id="KW-0963">Cytoplasm</keyword>
<dbReference type="PANTHER" id="PTHR20854:SF4">
    <property type="entry name" value="INOSITOL-1-MONOPHOSPHATASE-RELATED"/>
    <property type="match status" value="1"/>
</dbReference>
<comment type="cofactor">
    <cofactor evidence="2 11 12">
        <name>Mg(2+)</name>
        <dbReference type="ChEBI" id="CHEBI:18420"/>
    </cofactor>
</comment>
<dbReference type="GO" id="GO:0046872">
    <property type="term" value="F:metal ion binding"/>
    <property type="evidence" value="ECO:0007669"/>
    <property type="project" value="UniProtKB-KW"/>
</dbReference>
<feature type="binding site" evidence="11">
    <location>
        <position position="122"/>
    </location>
    <ligand>
        <name>Mg(2+)</name>
        <dbReference type="ChEBI" id="CHEBI:18420"/>
        <label>1</label>
        <note>catalytic</note>
    </ligand>
</feature>
<dbReference type="AlphaFoldDB" id="A0A9W6BHY7"/>
<evidence type="ECO:0000256" key="4">
    <source>
        <dbReference type="ARBA" id="ARBA00005152"/>
    </source>
</evidence>
<proteinExistence type="inferred from homology"/>
<accession>A0A9W6BHY7</accession>
<evidence type="ECO:0000256" key="2">
    <source>
        <dbReference type="ARBA" id="ARBA00001946"/>
    </source>
</evidence>
<dbReference type="Gene3D" id="3.30.540.10">
    <property type="entry name" value="Fructose-1,6-Bisphosphatase, subunit A, domain 1"/>
    <property type="match status" value="1"/>
</dbReference>
<evidence type="ECO:0000256" key="1">
    <source>
        <dbReference type="ARBA" id="ARBA00001033"/>
    </source>
</evidence>
<feature type="binding site" evidence="11">
    <location>
        <position position="120"/>
    </location>
    <ligand>
        <name>Mg(2+)</name>
        <dbReference type="ChEBI" id="CHEBI:18420"/>
        <label>1</label>
        <note>catalytic</note>
    </ligand>
</feature>
<dbReference type="GO" id="GO:0006020">
    <property type="term" value="P:inositol metabolic process"/>
    <property type="evidence" value="ECO:0007669"/>
    <property type="project" value="TreeGrafter"/>
</dbReference>
<gene>
    <name evidence="14" type="primary">PLEST003339</name>
    <name evidence="14" type="ORF">PLESTB_000637000</name>
</gene>
<feature type="binding site" evidence="11">
    <location>
        <position position="82"/>
    </location>
    <ligand>
        <name>Mg(2+)</name>
        <dbReference type="ChEBI" id="CHEBI:18420"/>
        <label>1</label>
        <note>catalytic</note>
    </ligand>
</feature>
<evidence type="ECO:0000256" key="10">
    <source>
        <dbReference type="ARBA" id="ARBA00035990"/>
    </source>
</evidence>
<dbReference type="FunFam" id="3.40.190.80:FF:000002">
    <property type="entry name" value="Inositol-1-monophosphatase"/>
    <property type="match status" value="1"/>
</dbReference>
<name>A0A9W6BHY7_9CHLO</name>
<comment type="pathway">
    <text evidence="4 12">Polyol metabolism; myo-inositol biosynthesis; myo-inositol from D-glucose 6-phosphate: step 2/2.</text>
</comment>
<keyword evidence="7 11" id="KW-0479">Metal-binding</keyword>
<comment type="caution">
    <text evidence="14">The sequence shown here is derived from an EMBL/GenBank/DDBJ whole genome shotgun (WGS) entry which is preliminary data.</text>
</comment>
<evidence type="ECO:0000256" key="9">
    <source>
        <dbReference type="ARBA" id="ARBA00022842"/>
    </source>
</evidence>
<evidence type="ECO:0000256" key="5">
    <source>
        <dbReference type="ARBA" id="ARBA00009759"/>
    </source>
</evidence>
<comment type="similarity">
    <text evidence="5 12">Belongs to the inositol monophosphatase superfamily.</text>
</comment>
<comment type="catalytic activity">
    <reaction evidence="10">
        <text>alpha-D-galactose 1-phosphate + H2O = D-galactose + phosphate</text>
        <dbReference type="Rhea" id="RHEA:29315"/>
        <dbReference type="ChEBI" id="CHEBI:4139"/>
        <dbReference type="ChEBI" id="CHEBI:15377"/>
        <dbReference type="ChEBI" id="CHEBI:43474"/>
        <dbReference type="ChEBI" id="CHEBI:58336"/>
        <dbReference type="EC" id="3.1.3.94"/>
    </reaction>
</comment>
<sequence>MAQSVPSPLLDHKYADYISVAVDAALKAGEIIRHAFKQPSTNKQVAEKLNHADLVTATDKAAEDLIFSRIRRSFPDHRFIGEESSSAAAAAAAASSSANPDPAAADNACGLSDSPTWMVDPLDGTTNFVHGFPFVCTSIGLAIGGVVVVGVVHNPVLGELFVAAEGGGAFLNGERLEASRQTQLAGAVLGTEVGTSREEDTLDAMFGRMRSLTARARSLRCMGSCALGLCSVALGRLDAFFEIGFGGCWDAAAGALMVSEAGGAVRDPAGGPWHVMSRRVLAAGTGELAGAVAAVLGGCKLGSGEVGPLGAGAGASLRDKAGEGEAAVGEAAGGRE</sequence>
<dbReference type="GO" id="GO:0008934">
    <property type="term" value="F:inositol monophosphate 1-phosphatase activity"/>
    <property type="evidence" value="ECO:0007669"/>
    <property type="project" value="InterPro"/>
</dbReference>
<organism evidence="14 15">
    <name type="scientific">Pleodorina starrii</name>
    <dbReference type="NCBI Taxonomy" id="330485"/>
    <lineage>
        <taxon>Eukaryota</taxon>
        <taxon>Viridiplantae</taxon>
        <taxon>Chlorophyta</taxon>
        <taxon>core chlorophytes</taxon>
        <taxon>Chlorophyceae</taxon>
        <taxon>CS clade</taxon>
        <taxon>Chlamydomonadales</taxon>
        <taxon>Volvocaceae</taxon>
        <taxon>Pleodorina</taxon>
    </lineage>
</organism>
<evidence type="ECO:0000256" key="6">
    <source>
        <dbReference type="ARBA" id="ARBA00022490"/>
    </source>
</evidence>
<keyword evidence="15" id="KW-1185">Reference proteome</keyword>
<dbReference type="PROSITE" id="PS00630">
    <property type="entry name" value="IMP_2"/>
    <property type="match status" value="1"/>
</dbReference>
<evidence type="ECO:0000256" key="12">
    <source>
        <dbReference type="RuleBase" id="RU364068"/>
    </source>
</evidence>
<dbReference type="GO" id="GO:0007165">
    <property type="term" value="P:signal transduction"/>
    <property type="evidence" value="ECO:0007669"/>
    <property type="project" value="TreeGrafter"/>
</dbReference>
<dbReference type="FunFam" id="3.30.540.10:FF:000013">
    <property type="entry name" value="Inositol-1-monophosphatase"/>
    <property type="match status" value="1"/>
</dbReference>
<evidence type="ECO:0000256" key="11">
    <source>
        <dbReference type="PIRSR" id="PIRSR600760-2"/>
    </source>
</evidence>
<protein>
    <recommendedName>
        <fullName evidence="12">Inositol-1-monophosphatase</fullName>
        <ecNumber evidence="12">3.1.3.25</ecNumber>
    </recommendedName>
</protein>
<comment type="catalytic activity">
    <reaction evidence="1 12">
        <text>a myo-inositol phosphate + H2O = myo-inositol + phosphate</text>
        <dbReference type="Rhea" id="RHEA:24056"/>
        <dbReference type="ChEBI" id="CHEBI:15377"/>
        <dbReference type="ChEBI" id="CHEBI:17268"/>
        <dbReference type="ChEBI" id="CHEBI:43474"/>
        <dbReference type="ChEBI" id="CHEBI:84139"/>
        <dbReference type="EC" id="3.1.3.25"/>
    </reaction>
</comment>
<dbReference type="SUPFAM" id="SSF56655">
    <property type="entry name" value="Carbohydrate phosphatase"/>
    <property type="match status" value="1"/>
</dbReference>
<dbReference type="EC" id="3.1.3.25" evidence="12"/>
<dbReference type="GO" id="GO:0046854">
    <property type="term" value="P:phosphatidylinositol phosphate biosynthetic process"/>
    <property type="evidence" value="ECO:0007669"/>
    <property type="project" value="InterPro"/>
</dbReference>
<dbReference type="Pfam" id="PF00459">
    <property type="entry name" value="Inositol_P"/>
    <property type="match status" value="1"/>
</dbReference>
<dbReference type="Gene3D" id="3.40.190.80">
    <property type="match status" value="1"/>
</dbReference>
<dbReference type="PROSITE" id="PS00629">
    <property type="entry name" value="IMP_1"/>
    <property type="match status" value="1"/>
</dbReference>
<dbReference type="InterPro" id="IPR020550">
    <property type="entry name" value="Inositol_monophosphatase_CS"/>
</dbReference>
<dbReference type="EMBL" id="BRXU01000006">
    <property type="protein sequence ID" value="GLC52502.1"/>
    <property type="molecule type" value="Genomic_DNA"/>
</dbReference>
<keyword evidence="9 11" id="KW-0460">Magnesium</keyword>
<feature type="region of interest" description="Disordered" evidence="13">
    <location>
        <begin position="316"/>
        <end position="336"/>
    </location>
</feature>
<dbReference type="GO" id="GO:0005737">
    <property type="term" value="C:cytoplasm"/>
    <property type="evidence" value="ECO:0007669"/>
    <property type="project" value="UniProtKB-SubCell"/>
</dbReference>
<evidence type="ECO:0000256" key="3">
    <source>
        <dbReference type="ARBA" id="ARBA00004496"/>
    </source>
</evidence>
<dbReference type="InterPro" id="IPR020583">
    <property type="entry name" value="Inositol_monoP_metal-BS"/>
</dbReference>
<evidence type="ECO:0000256" key="13">
    <source>
        <dbReference type="SAM" id="MobiDB-lite"/>
    </source>
</evidence>
<evidence type="ECO:0000313" key="15">
    <source>
        <dbReference type="Proteomes" id="UP001165080"/>
    </source>
</evidence>